<sequence>MRFNHIIIAFSTNKRPPSFKDINNKNSDFVFSPLAKDKIYSADTALWGISGEGAFAPSAQHVQKCLKEWQENDHLFLMALIEHKDVKKGLFSPVVSIENVFKAEDIDKAVFIGYDVIDIWTGISVLCNAGFGSNDLELINNSGVTCNSYGLLNNMEDSAKFLKVASELVPEHMPCVISRIYIFPNNVI</sequence>
<evidence type="ECO:0000313" key="1">
    <source>
        <dbReference type="EMBL" id="MDG9700437.1"/>
    </source>
</evidence>
<evidence type="ECO:0000313" key="2">
    <source>
        <dbReference type="Proteomes" id="UP001237156"/>
    </source>
</evidence>
<gene>
    <name evidence="1" type="ORF">QB898_12075</name>
</gene>
<dbReference type="EMBL" id="JARVII010000036">
    <property type="protein sequence ID" value="MDG9700437.1"/>
    <property type="molecule type" value="Genomic_DNA"/>
</dbReference>
<dbReference type="RefSeq" id="WP_279525158.1">
    <property type="nucleotide sequence ID" value="NZ_JARVII010000036.1"/>
</dbReference>
<dbReference type="Proteomes" id="UP001237156">
    <property type="component" value="Unassembled WGS sequence"/>
</dbReference>
<dbReference type="AlphaFoldDB" id="A0AAW6RQJ2"/>
<comment type="caution">
    <text evidence="1">The sequence shown here is derived from an EMBL/GenBank/DDBJ whole genome shotgun (WGS) entry which is preliminary data.</text>
</comment>
<proteinExistence type="predicted"/>
<name>A0AAW6RQJ2_9BURK</name>
<organism evidence="1 2">
    <name type="scientific">Ottowia cancrivicina</name>
    <dbReference type="NCBI Taxonomy" id="3040346"/>
    <lineage>
        <taxon>Bacteria</taxon>
        <taxon>Pseudomonadati</taxon>
        <taxon>Pseudomonadota</taxon>
        <taxon>Betaproteobacteria</taxon>
        <taxon>Burkholderiales</taxon>
        <taxon>Comamonadaceae</taxon>
        <taxon>Ottowia</taxon>
    </lineage>
</organism>
<reference evidence="1 2" key="1">
    <citation type="submission" date="2023-04" db="EMBL/GenBank/DDBJ databases">
        <title>Ottowia paracancer sp. nov., isolated from human stomach.</title>
        <authorList>
            <person name="Song Y."/>
        </authorList>
    </citation>
    <scope>NUCLEOTIDE SEQUENCE [LARGE SCALE GENOMIC DNA]</scope>
    <source>
        <strain evidence="1 2">10c7w1</strain>
    </source>
</reference>
<protein>
    <submittedName>
        <fullName evidence="1">Uncharacterized protein</fullName>
    </submittedName>
</protein>
<keyword evidence="2" id="KW-1185">Reference proteome</keyword>
<accession>A0AAW6RQJ2</accession>